<dbReference type="EMBL" id="JBHSMF010000015">
    <property type="protein sequence ID" value="MFC5500490.1"/>
    <property type="molecule type" value="Genomic_DNA"/>
</dbReference>
<dbReference type="Proteomes" id="UP001596037">
    <property type="component" value="Unassembled WGS sequence"/>
</dbReference>
<protein>
    <submittedName>
        <fullName evidence="1">Polyhydroxyalkanoic acid system family protein</fullName>
    </submittedName>
</protein>
<name>A0ABW0NJP0_9BURK</name>
<gene>
    <name evidence="1" type="ORF">ACFPOE_23310</name>
</gene>
<sequence>MPDIHIQRDHDLGLAQARKLAFRWAELAQEKFDMACSYEEGKAADLVTFSRSGVNGELKVTGDAFVLDARLGFLLGVFKERIETEIVKNLDELLAQEEPLKALDVAVARHGAKAAKTAAKKPAAKKKA</sequence>
<comment type="caution">
    <text evidence="1">The sequence shown here is derived from an EMBL/GenBank/DDBJ whole genome shotgun (WGS) entry which is preliminary data.</text>
</comment>
<evidence type="ECO:0000313" key="2">
    <source>
        <dbReference type="Proteomes" id="UP001596037"/>
    </source>
</evidence>
<reference evidence="2" key="1">
    <citation type="journal article" date="2019" name="Int. J. Syst. Evol. Microbiol.">
        <title>The Global Catalogue of Microorganisms (GCM) 10K type strain sequencing project: providing services to taxonomists for standard genome sequencing and annotation.</title>
        <authorList>
            <consortium name="The Broad Institute Genomics Platform"/>
            <consortium name="The Broad Institute Genome Sequencing Center for Infectious Disease"/>
            <person name="Wu L."/>
            <person name="Ma J."/>
        </authorList>
    </citation>
    <scope>NUCLEOTIDE SEQUENCE [LARGE SCALE GENOMIC DNA]</scope>
    <source>
        <strain evidence="2">CCUG 57401</strain>
    </source>
</reference>
<dbReference type="RefSeq" id="WP_376852738.1">
    <property type="nucleotide sequence ID" value="NZ_JBHSMF010000015.1"/>
</dbReference>
<keyword evidence="2" id="KW-1185">Reference proteome</keyword>
<proteinExistence type="predicted"/>
<evidence type="ECO:0000313" key="1">
    <source>
        <dbReference type="EMBL" id="MFC5500490.1"/>
    </source>
</evidence>
<organism evidence="1 2">
    <name type="scientific">Caenimonas terrae</name>
    <dbReference type="NCBI Taxonomy" id="696074"/>
    <lineage>
        <taxon>Bacteria</taxon>
        <taxon>Pseudomonadati</taxon>
        <taxon>Pseudomonadota</taxon>
        <taxon>Betaproteobacteria</taxon>
        <taxon>Burkholderiales</taxon>
        <taxon>Comamonadaceae</taxon>
        <taxon>Caenimonas</taxon>
    </lineage>
</organism>
<dbReference type="NCBIfam" id="TIGR02610">
    <property type="entry name" value="PHA_gran_rgn"/>
    <property type="match status" value="1"/>
</dbReference>
<dbReference type="Pfam" id="PF09650">
    <property type="entry name" value="PHA_gran_rgn"/>
    <property type="match status" value="1"/>
</dbReference>
<dbReference type="InterPro" id="IPR013433">
    <property type="entry name" value="PHA_gran_rgn"/>
</dbReference>
<accession>A0ABW0NJP0</accession>